<dbReference type="RefSeq" id="WP_313982578.1">
    <property type="nucleotide sequence ID" value="NZ_JASJOS010000010.1"/>
</dbReference>
<organism evidence="1 2">
    <name type="scientific">Xanthocytophaga flava</name>
    <dbReference type="NCBI Taxonomy" id="3048013"/>
    <lineage>
        <taxon>Bacteria</taxon>
        <taxon>Pseudomonadati</taxon>
        <taxon>Bacteroidota</taxon>
        <taxon>Cytophagia</taxon>
        <taxon>Cytophagales</taxon>
        <taxon>Rhodocytophagaceae</taxon>
        <taxon>Xanthocytophaga</taxon>
    </lineage>
</organism>
<gene>
    <name evidence="1" type="ORF">QNI16_21300</name>
</gene>
<comment type="caution">
    <text evidence="1">The sequence shown here is derived from an EMBL/GenBank/DDBJ whole genome shotgun (WGS) entry which is preliminary data.</text>
</comment>
<evidence type="ECO:0000313" key="2">
    <source>
        <dbReference type="Proteomes" id="UP001241110"/>
    </source>
</evidence>
<name>A0AAE3QPH4_9BACT</name>
<sequence>MAGASATILIDREWTSSEQKILDDMLSKTAIIIEDNNYFVVNNTFAIGGKQHEEYQSFTYTIFNINDEASYSSDECNQINEVFHSIPVTAIDFSATTNRTNLRMLGEIVLYIADKLNGIIDFRGALLPEKAYKENDFWWIIEKANWEEVEHYYTEMIREIPGTIACIHYQTGGKHHWAYNVCDVLFMKSWVNHPEFQLIK</sequence>
<proteinExistence type="predicted"/>
<protein>
    <submittedName>
        <fullName evidence="1">DUF6368 family protein</fullName>
    </submittedName>
</protein>
<dbReference type="EMBL" id="JASJOS010000010">
    <property type="protein sequence ID" value="MDJ1483052.1"/>
    <property type="molecule type" value="Genomic_DNA"/>
</dbReference>
<evidence type="ECO:0000313" key="1">
    <source>
        <dbReference type="EMBL" id="MDJ1483052.1"/>
    </source>
</evidence>
<accession>A0AAE3QPH4</accession>
<dbReference type="InterPro" id="IPR045948">
    <property type="entry name" value="DUF6368"/>
</dbReference>
<dbReference type="Proteomes" id="UP001241110">
    <property type="component" value="Unassembled WGS sequence"/>
</dbReference>
<dbReference type="AlphaFoldDB" id="A0AAE3QPH4"/>
<reference evidence="1" key="1">
    <citation type="submission" date="2023-05" db="EMBL/GenBank/DDBJ databases">
        <authorList>
            <person name="Zhang X."/>
        </authorList>
    </citation>
    <scope>NUCLEOTIDE SEQUENCE</scope>
    <source>
        <strain evidence="1">YF14B1</strain>
    </source>
</reference>
<dbReference type="Pfam" id="PF19895">
    <property type="entry name" value="DUF6368"/>
    <property type="match status" value="1"/>
</dbReference>